<keyword evidence="2" id="KW-1185">Reference proteome</keyword>
<name>A0ABV1DQT0_9FIRM</name>
<dbReference type="Proteomes" id="UP001457898">
    <property type="component" value="Unassembled WGS sequence"/>
</dbReference>
<organism evidence="1 2">
    <name type="scientific">Blautia caccae</name>
    <dbReference type="NCBI Taxonomy" id="3133175"/>
    <lineage>
        <taxon>Bacteria</taxon>
        <taxon>Bacillati</taxon>
        <taxon>Bacillota</taxon>
        <taxon>Clostridia</taxon>
        <taxon>Lachnospirales</taxon>
        <taxon>Lachnospiraceae</taxon>
        <taxon>Blautia</taxon>
    </lineage>
</organism>
<reference evidence="1 2" key="1">
    <citation type="submission" date="2024-03" db="EMBL/GenBank/DDBJ databases">
        <title>Human intestinal bacterial collection.</title>
        <authorList>
            <person name="Pauvert C."/>
            <person name="Hitch T.C.A."/>
            <person name="Clavel T."/>
        </authorList>
    </citation>
    <scope>NUCLEOTIDE SEQUENCE [LARGE SCALE GENOMIC DNA]</scope>
    <source>
        <strain evidence="1 2">CLA-SR-H028</strain>
    </source>
</reference>
<accession>A0ABV1DQT0</accession>
<evidence type="ECO:0000313" key="2">
    <source>
        <dbReference type="Proteomes" id="UP001457898"/>
    </source>
</evidence>
<protein>
    <submittedName>
        <fullName evidence="1">Uncharacterized protein</fullName>
    </submittedName>
</protein>
<sequence length="45" mass="5291">MAFEGKGTVLGGKSGKESPERIGRIRWEKCLERGDLWWDLWYYEG</sequence>
<comment type="caution">
    <text evidence="1">The sequence shown here is derived from an EMBL/GenBank/DDBJ whole genome shotgun (WGS) entry which is preliminary data.</text>
</comment>
<proteinExistence type="predicted"/>
<dbReference type="RefSeq" id="WP_187370564.1">
    <property type="nucleotide sequence ID" value="NZ_JBBMFP010000016.1"/>
</dbReference>
<dbReference type="EMBL" id="JBBMFP010000016">
    <property type="protein sequence ID" value="MEQ2432741.1"/>
    <property type="molecule type" value="Genomic_DNA"/>
</dbReference>
<evidence type="ECO:0000313" key="1">
    <source>
        <dbReference type="EMBL" id="MEQ2432741.1"/>
    </source>
</evidence>
<gene>
    <name evidence="1" type="ORF">WMO65_17215</name>
</gene>